<accession>A0A1J7JVK1</accession>
<proteinExistence type="predicted"/>
<evidence type="ECO:0000313" key="2">
    <source>
        <dbReference type="Proteomes" id="UP000182658"/>
    </source>
</evidence>
<protein>
    <submittedName>
        <fullName evidence="1">Uncharacterized protein</fullName>
    </submittedName>
</protein>
<keyword evidence="2" id="KW-1185">Reference proteome</keyword>
<dbReference type="EMBL" id="KV875094">
    <property type="protein sequence ID" value="OIW33420.1"/>
    <property type="molecule type" value="Genomic_DNA"/>
</dbReference>
<organism evidence="1 2">
    <name type="scientific">Coniochaeta ligniaria NRRL 30616</name>
    <dbReference type="NCBI Taxonomy" id="1408157"/>
    <lineage>
        <taxon>Eukaryota</taxon>
        <taxon>Fungi</taxon>
        <taxon>Dikarya</taxon>
        <taxon>Ascomycota</taxon>
        <taxon>Pezizomycotina</taxon>
        <taxon>Sordariomycetes</taxon>
        <taxon>Sordariomycetidae</taxon>
        <taxon>Coniochaetales</taxon>
        <taxon>Coniochaetaceae</taxon>
        <taxon>Coniochaeta</taxon>
    </lineage>
</organism>
<sequence>MGTGCAASSNKLTTKWTSRLSNSGPLAVHYGPPSLLTPLGRAVSLPVLLFYLIRLSYTASLADGKRRQAKVVRVVYQETLDEGTWGLKGRCGRRPWNTKDCWPPICHTGLYHLLLILPFVLLHKWKEYLGPGPGPSQVRSVVVHGCASLPSHWHVSVDRRRYTLLYSPDPSQPLFFLLLYLSLPWSNLCFACP</sequence>
<dbReference type="AlphaFoldDB" id="A0A1J7JVK1"/>
<gene>
    <name evidence="1" type="ORF">CONLIGDRAFT_177820</name>
</gene>
<dbReference type="Proteomes" id="UP000182658">
    <property type="component" value="Unassembled WGS sequence"/>
</dbReference>
<name>A0A1J7JVK1_9PEZI</name>
<evidence type="ECO:0000313" key="1">
    <source>
        <dbReference type="EMBL" id="OIW33420.1"/>
    </source>
</evidence>
<reference evidence="1 2" key="1">
    <citation type="submission" date="2016-10" db="EMBL/GenBank/DDBJ databases">
        <title>Draft genome sequence of Coniochaeta ligniaria NRRL30616, a lignocellulolytic fungus for bioabatement of inhibitors in plant biomass hydrolysates.</title>
        <authorList>
            <consortium name="DOE Joint Genome Institute"/>
            <person name="Jimenez D.J."/>
            <person name="Hector R.E."/>
            <person name="Riley R."/>
            <person name="Sun H."/>
            <person name="Grigoriev I.V."/>
            <person name="Van Elsas J.D."/>
            <person name="Nichols N.N."/>
        </authorList>
    </citation>
    <scope>NUCLEOTIDE SEQUENCE [LARGE SCALE GENOMIC DNA]</scope>
    <source>
        <strain evidence="1 2">NRRL 30616</strain>
    </source>
</reference>
<dbReference type="InParanoid" id="A0A1J7JVK1"/>